<dbReference type="GO" id="GO:0051301">
    <property type="term" value="P:cell division"/>
    <property type="evidence" value="ECO:0007669"/>
    <property type="project" value="UniProtKB-KW"/>
</dbReference>
<evidence type="ECO:0000256" key="2">
    <source>
        <dbReference type="ARBA" id="ARBA00006474"/>
    </source>
</evidence>
<feature type="transmembrane region" description="Helical" evidence="15">
    <location>
        <begin position="165"/>
        <end position="185"/>
    </location>
</feature>
<evidence type="ECO:0000256" key="10">
    <source>
        <dbReference type="ARBA" id="ARBA00023125"/>
    </source>
</evidence>
<feature type="compositionally biased region" description="Low complexity" evidence="14">
    <location>
        <begin position="253"/>
        <end position="262"/>
    </location>
</feature>
<evidence type="ECO:0000256" key="5">
    <source>
        <dbReference type="ARBA" id="ARBA00022692"/>
    </source>
</evidence>
<dbReference type="InterPro" id="IPR018541">
    <property type="entry name" value="Ftsk_gamma"/>
</dbReference>
<proteinExistence type="inferred from homology"/>
<evidence type="ECO:0000259" key="16">
    <source>
        <dbReference type="PROSITE" id="PS50901"/>
    </source>
</evidence>
<evidence type="ECO:0000256" key="7">
    <source>
        <dbReference type="ARBA" id="ARBA00022829"/>
    </source>
</evidence>
<dbReference type="Gene3D" id="1.10.10.10">
    <property type="entry name" value="Winged helix-like DNA-binding domain superfamily/Winged helix DNA-binding domain"/>
    <property type="match status" value="1"/>
</dbReference>
<keyword evidence="7" id="KW-0159">Chromosome partition</keyword>
<keyword evidence="11 15" id="KW-0472">Membrane</keyword>
<name>A0A5B3G3V2_9BACT</name>
<dbReference type="SUPFAM" id="SSF52540">
    <property type="entry name" value="P-loop containing nucleoside triphosphate hydrolases"/>
    <property type="match status" value="1"/>
</dbReference>
<dbReference type="CDD" id="cd01127">
    <property type="entry name" value="TrwB_TraG_TraD_VirD4"/>
    <property type="match status" value="1"/>
</dbReference>
<dbReference type="InterPro" id="IPR002543">
    <property type="entry name" value="FtsK_dom"/>
</dbReference>
<dbReference type="Pfam" id="PF17854">
    <property type="entry name" value="FtsK_alpha"/>
    <property type="match status" value="1"/>
</dbReference>
<keyword evidence="4" id="KW-0132">Cell division</keyword>
<evidence type="ECO:0000256" key="6">
    <source>
        <dbReference type="ARBA" id="ARBA00022741"/>
    </source>
</evidence>
<dbReference type="InterPro" id="IPR027417">
    <property type="entry name" value="P-loop_NTPase"/>
</dbReference>
<gene>
    <name evidence="17" type="ORF">F2Y13_10445</name>
</gene>
<comment type="similarity">
    <text evidence="2">Belongs to the FtsK/SpoIIIE/SftA family.</text>
</comment>
<evidence type="ECO:0000313" key="17">
    <source>
        <dbReference type="EMBL" id="KAA2368268.1"/>
    </source>
</evidence>
<accession>A0A5B3G3V2</accession>
<protein>
    <submittedName>
        <fullName evidence="17">DNA translocase FtsK</fullName>
    </submittedName>
</protein>
<feature type="transmembrane region" description="Helical" evidence="15">
    <location>
        <begin position="120"/>
        <end position="138"/>
    </location>
</feature>
<dbReference type="Pfam" id="PF13491">
    <property type="entry name" value="FtsK_4TM"/>
    <property type="match status" value="1"/>
</dbReference>
<evidence type="ECO:0000256" key="14">
    <source>
        <dbReference type="SAM" id="MobiDB-lite"/>
    </source>
</evidence>
<dbReference type="PANTHER" id="PTHR22683">
    <property type="entry name" value="SPORULATION PROTEIN RELATED"/>
    <property type="match status" value="1"/>
</dbReference>
<dbReference type="InterPro" id="IPR036390">
    <property type="entry name" value="WH_DNA-bd_sf"/>
</dbReference>
<evidence type="ECO:0000256" key="13">
    <source>
        <dbReference type="PROSITE-ProRule" id="PRU00289"/>
    </source>
</evidence>
<evidence type="ECO:0000256" key="8">
    <source>
        <dbReference type="ARBA" id="ARBA00022840"/>
    </source>
</evidence>
<dbReference type="Pfam" id="PF09397">
    <property type="entry name" value="FtsK_gamma"/>
    <property type="match status" value="1"/>
</dbReference>
<keyword evidence="12" id="KW-0131">Cell cycle</keyword>
<keyword evidence="3" id="KW-1003">Cell membrane</keyword>
<evidence type="ECO:0000256" key="3">
    <source>
        <dbReference type="ARBA" id="ARBA00022475"/>
    </source>
</evidence>
<dbReference type="Gene3D" id="3.30.980.40">
    <property type="match status" value="1"/>
</dbReference>
<comment type="caution">
    <text evidence="17">The sequence shown here is derived from an EMBL/GenBank/DDBJ whole genome shotgun (WGS) entry which is preliminary data.</text>
</comment>
<dbReference type="RefSeq" id="WP_149887545.1">
    <property type="nucleotide sequence ID" value="NZ_DBFDKL010000431.1"/>
</dbReference>
<dbReference type="InterPro" id="IPR025199">
    <property type="entry name" value="FtsK_4TM"/>
</dbReference>
<dbReference type="GO" id="GO:0005524">
    <property type="term" value="F:ATP binding"/>
    <property type="evidence" value="ECO:0007669"/>
    <property type="project" value="UniProtKB-UniRule"/>
</dbReference>
<dbReference type="Gene3D" id="3.40.50.300">
    <property type="entry name" value="P-loop containing nucleotide triphosphate hydrolases"/>
    <property type="match status" value="1"/>
</dbReference>
<dbReference type="Proteomes" id="UP000323567">
    <property type="component" value="Unassembled WGS sequence"/>
</dbReference>
<keyword evidence="6 13" id="KW-0547">Nucleotide-binding</keyword>
<dbReference type="InterPro" id="IPR041027">
    <property type="entry name" value="FtsK_alpha"/>
</dbReference>
<organism evidence="17 18">
    <name type="scientific">Alistipes shahii</name>
    <dbReference type="NCBI Taxonomy" id="328814"/>
    <lineage>
        <taxon>Bacteria</taxon>
        <taxon>Pseudomonadati</taxon>
        <taxon>Bacteroidota</taxon>
        <taxon>Bacteroidia</taxon>
        <taxon>Bacteroidales</taxon>
        <taxon>Rikenellaceae</taxon>
        <taxon>Alistipes</taxon>
    </lineage>
</organism>
<evidence type="ECO:0000256" key="12">
    <source>
        <dbReference type="ARBA" id="ARBA00023306"/>
    </source>
</evidence>
<feature type="transmembrane region" description="Helical" evidence="15">
    <location>
        <begin position="89"/>
        <end position="108"/>
    </location>
</feature>
<dbReference type="Pfam" id="PF01580">
    <property type="entry name" value="FtsK_SpoIIIE"/>
    <property type="match status" value="1"/>
</dbReference>
<dbReference type="InterPro" id="IPR050206">
    <property type="entry name" value="FtsK/SpoIIIE/SftA"/>
</dbReference>
<reference evidence="17 18" key="1">
    <citation type="journal article" date="2019" name="Nat. Med.">
        <title>A library of human gut bacterial isolates paired with longitudinal multiomics data enables mechanistic microbiome research.</title>
        <authorList>
            <person name="Poyet M."/>
            <person name="Groussin M."/>
            <person name="Gibbons S.M."/>
            <person name="Avila-Pacheco J."/>
            <person name="Jiang X."/>
            <person name="Kearney S.M."/>
            <person name="Perrotta A.R."/>
            <person name="Berdy B."/>
            <person name="Zhao S."/>
            <person name="Lieberman T.D."/>
            <person name="Swanson P.K."/>
            <person name="Smith M."/>
            <person name="Roesemann S."/>
            <person name="Alexander J.E."/>
            <person name="Rich S.A."/>
            <person name="Livny J."/>
            <person name="Vlamakis H."/>
            <person name="Clish C."/>
            <person name="Bullock K."/>
            <person name="Deik A."/>
            <person name="Scott J."/>
            <person name="Pierce K.A."/>
            <person name="Xavier R.J."/>
            <person name="Alm E.J."/>
        </authorList>
    </citation>
    <scope>NUCLEOTIDE SEQUENCE [LARGE SCALE GENOMIC DNA]</scope>
    <source>
        <strain evidence="17 18">BIOML-A2</strain>
    </source>
</reference>
<sequence>MASKNTSSNSRQAVQRSNSDSARWIAGLLLLFIGLFAAAAVFFSFFSWAADQSGLQKSVEERVTLGIEPENLCGWAGARLGMLLVDHSFGLFGILIPAMIVLVGVRIVRQRPLLFNHSILSLFLIMILGSLTLGFAFADRWSLCCSTGWGGAFGIASSALLRTHIGAFGTLILLVGGWILTGVFINRNFINKVNEAGNVVVDKSGKVVEILKHKVVPHGRAAGEDGVAEDIPEPAPKPGPKAAAPQPAPPKAAEPAAQKPAPIRVERPSEPVAARKSAPEEDENPFLELTPDGKPVAGETAAEQAPPPAEDGEFIEVDLSRPEGRVVIGRSGLVELERPAVRDAVAAEPAPEEVPERELAQSDSDAPFTEITVLDDAPAAEPEGVVVTVEANEAKLLDEKAIPTESYDPLKDLVNYRKPPVTLLEDYISDSEVSDEEIFENKTKIEETLKYFGIPIQRIKATVGPTVTLYEIVQAQGIKISKVQGLENDIAQSLKALGIRIIAPIPGKGTIGIEVPNRDKQVVSMYSAVRSLRFQESKAELPVVIGRTIQNENYVFDLAKMPHLLVAGATGQGKSVGLNAIITSLLYRKHPAQLKFVMIDPKMVEFSLYAKIERHFLAKMESEDDAIITDPKKAVYTLNSLCTEMDNRLELCKKAGARNIAEYNEKFTSRRLNPMNGHRYLPYIVVVVDEFADLIMTAREVEGPVMRLAQKARAIGIHLIIATQRPDVKVITGGIKANFPARIAFRVMQMIDSRTIIDQPGANQLIGRGDMLFSKDGDLTRIQCALVETREVERICEYISKQQGYTEAYTLPDYTPDGGDAQMGSEESSAPVKYDSLFAEIARDAVSGGQISTSMIQRNYEVGFNRAGRIMMQLERAGIVGRQQGAKPRDILYHDLPSLEAKLQELGLF</sequence>
<evidence type="ECO:0000256" key="4">
    <source>
        <dbReference type="ARBA" id="ARBA00022618"/>
    </source>
</evidence>
<evidence type="ECO:0000256" key="9">
    <source>
        <dbReference type="ARBA" id="ARBA00022989"/>
    </source>
</evidence>
<dbReference type="EMBL" id="VVXK01000015">
    <property type="protein sequence ID" value="KAA2368268.1"/>
    <property type="molecule type" value="Genomic_DNA"/>
</dbReference>
<dbReference type="SMART" id="SM00843">
    <property type="entry name" value="Ftsk_gamma"/>
    <property type="match status" value="1"/>
</dbReference>
<dbReference type="PANTHER" id="PTHR22683:SF41">
    <property type="entry name" value="DNA TRANSLOCASE FTSK"/>
    <property type="match status" value="1"/>
</dbReference>
<dbReference type="GO" id="GO:0003677">
    <property type="term" value="F:DNA binding"/>
    <property type="evidence" value="ECO:0007669"/>
    <property type="project" value="UniProtKB-KW"/>
</dbReference>
<evidence type="ECO:0000256" key="1">
    <source>
        <dbReference type="ARBA" id="ARBA00004651"/>
    </source>
</evidence>
<dbReference type="InterPro" id="IPR036388">
    <property type="entry name" value="WH-like_DNA-bd_sf"/>
</dbReference>
<evidence type="ECO:0000256" key="15">
    <source>
        <dbReference type="SAM" id="Phobius"/>
    </source>
</evidence>
<keyword evidence="9 15" id="KW-1133">Transmembrane helix</keyword>
<dbReference type="PROSITE" id="PS50901">
    <property type="entry name" value="FTSK"/>
    <property type="match status" value="1"/>
</dbReference>
<comment type="subcellular location">
    <subcellularLocation>
        <location evidence="1">Cell membrane</location>
        <topology evidence="1">Multi-pass membrane protein</topology>
    </subcellularLocation>
</comment>
<feature type="binding site" evidence="13">
    <location>
        <begin position="568"/>
        <end position="575"/>
    </location>
    <ligand>
        <name>ATP</name>
        <dbReference type="ChEBI" id="CHEBI:30616"/>
    </ligand>
</feature>
<feature type="transmembrane region" description="Helical" evidence="15">
    <location>
        <begin position="21"/>
        <end position="46"/>
    </location>
</feature>
<keyword evidence="10" id="KW-0238">DNA-binding</keyword>
<dbReference type="GO" id="GO:0007059">
    <property type="term" value="P:chromosome segregation"/>
    <property type="evidence" value="ECO:0007669"/>
    <property type="project" value="UniProtKB-KW"/>
</dbReference>
<dbReference type="AlphaFoldDB" id="A0A5B3G3V2"/>
<feature type="domain" description="FtsK" evidence="16">
    <location>
        <begin position="551"/>
        <end position="754"/>
    </location>
</feature>
<keyword evidence="5 15" id="KW-0812">Transmembrane</keyword>
<dbReference type="GO" id="GO:0005886">
    <property type="term" value="C:plasma membrane"/>
    <property type="evidence" value="ECO:0007669"/>
    <property type="project" value="UniProtKB-SubCell"/>
</dbReference>
<keyword evidence="8 13" id="KW-0067">ATP-binding</keyword>
<dbReference type="SUPFAM" id="SSF46785">
    <property type="entry name" value="Winged helix' DNA-binding domain"/>
    <property type="match status" value="1"/>
</dbReference>
<evidence type="ECO:0000256" key="11">
    <source>
        <dbReference type="ARBA" id="ARBA00023136"/>
    </source>
</evidence>
<feature type="region of interest" description="Disordered" evidence="14">
    <location>
        <begin position="221"/>
        <end position="311"/>
    </location>
</feature>
<evidence type="ECO:0000313" key="18">
    <source>
        <dbReference type="Proteomes" id="UP000323567"/>
    </source>
</evidence>